<evidence type="ECO:0000256" key="1">
    <source>
        <dbReference type="ARBA" id="ARBA00022723"/>
    </source>
</evidence>
<reference evidence="4 5" key="1">
    <citation type="submission" date="2019-10" db="EMBL/GenBank/DDBJ databases">
        <title>Two novel species isolated from a subtropical stream in China.</title>
        <authorList>
            <person name="Lu H."/>
        </authorList>
    </citation>
    <scope>NUCLEOTIDE SEQUENCE [LARGE SCALE GENOMIC DNA]</scope>
    <source>
        <strain evidence="4 5">FT29W</strain>
    </source>
</reference>
<dbReference type="SUPFAM" id="SSF56300">
    <property type="entry name" value="Metallo-dependent phosphatases"/>
    <property type="match status" value="1"/>
</dbReference>
<feature type="domain" description="Calcineurin-like phosphoesterase" evidence="3">
    <location>
        <begin position="61"/>
        <end position="222"/>
    </location>
</feature>
<dbReference type="EMBL" id="WHUG01000014">
    <property type="protein sequence ID" value="MQA41670.1"/>
    <property type="molecule type" value="Genomic_DNA"/>
</dbReference>
<name>A0A6A7N996_9BURK</name>
<dbReference type="InterPro" id="IPR051158">
    <property type="entry name" value="Metallophosphoesterase_sf"/>
</dbReference>
<dbReference type="Pfam" id="PF00149">
    <property type="entry name" value="Metallophos"/>
    <property type="match status" value="1"/>
</dbReference>
<protein>
    <submittedName>
        <fullName evidence="4">Metallophosphoesterase</fullName>
    </submittedName>
</protein>
<proteinExistence type="predicted"/>
<dbReference type="GO" id="GO:0009245">
    <property type="term" value="P:lipid A biosynthetic process"/>
    <property type="evidence" value="ECO:0007669"/>
    <property type="project" value="TreeGrafter"/>
</dbReference>
<dbReference type="GO" id="GO:0046872">
    <property type="term" value="F:metal ion binding"/>
    <property type="evidence" value="ECO:0007669"/>
    <property type="project" value="UniProtKB-KW"/>
</dbReference>
<accession>A0A6A7N996</accession>
<organism evidence="4 5">
    <name type="scientific">Rugamonas aquatica</name>
    <dbReference type="NCBI Taxonomy" id="2743357"/>
    <lineage>
        <taxon>Bacteria</taxon>
        <taxon>Pseudomonadati</taxon>
        <taxon>Pseudomonadota</taxon>
        <taxon>Betaproteobacteria</taxon>
        <taxon>Burkholderiales</taxon>
        <taxon>Oxalobacteraceae</taxon>
        <taxon>Telluria group</taxon>
        <taxon>Rugamonas</taxon>
    </lineage>
</organism>
<dbReference type="GO" id="GO:0016020">
    <property type="term" value="C:membrane"/>
    <property type="evidence" value="ECO:0007669"/>
    <property type="project" value="GOC"/>
</dbReference>
<dbReference type="Proteomes" id="UP000440498">
    <property type="component" value="Unassembled WGS sequence"/>
</dbReference>
<keyword evidence="5" id="KW-1185">Reference proteome</keyword>
<evidence type="ECO:0000256" key="2">
    <source>
        <dbReference type="ARBA" id="ARBA00022801"/>
    </source>
</evidence>
<dbReference type="PANTHER" id="PTHR31302">
    <property type="entry name" value="TRANSMEMBRANE PROTEIN WITH METALLOPHOSPHOESTERASE DOMAIN-RELATED"/>
    <property type="match status" value="1"/>
</dbReference>
<dbReference type="PANTHER" id="PTHR31302:SF31">
    <property type="entry name" value="PHOSPHODIESTERASE YAEI"/>
    <property type="match status" value="1"/>
</dbReference>
<dbReference type="AlphaFoldDB" id="A0A6A7N996"/>
<dbReference type="InterPro" id="IPR029052">
    <property type="entry name" value="Metallo-depent_PP-like"/>
</dbReference>
<keyword evidence="1" id="KW-0479">Metal-binding</keyword>
<dbReference type="InterPro" id="IPR004843">
    <property type="entry name" value="Calcineurin-like_PHP"/>
</dbReference>
<evidence type="ECO:0000259" key="3">
    <source>
        <dbReference type="Pfam" id="PF00149"/>
    </source>
</evidence>
<evidence type="ECO:0000313" key="4">
    <source>
        <dbReference type="EMBL" id="MQA41670.1"/>
    </source>
</evidence>
<evidence type="ECO:0000313" key="5">
    <source>
        <dbReference type="Proteomes" id="UP000440498"/>
    </source>
</evidence>
<sequence length="285" mass="29981">MIVPRSKHFSPRRSKLEALVNLVLMGGVVSALSYRCGLHGRLGVTRHAIALPAGKRLPRPLKIAFASDFHAGPPTHPGIFHDLFAAVATEQPDVLLLGGDYVSGPSANVAVMCPPLAACQPPLGKFAVLGNHDLSTDDADICRRFEAAGVQMLVNRALALPAPFDNVAICGLDDPWTGEPDAAAAFAGAADAAVRVLLMHAPDGLLSLEGRQYDVAFAGHTHGGQIALRDGTPLVLPAGPLSRPFHYGRFPVRGNGELIVSRGVGCSRIPVRINADPELVICTVQ</sequence>
<dbReference type="Gene3D" id="3.60.21.10">
    <property type="match status" value="1"/>
</dbReference>
<dbReference type="GO" id="GO:0008758">
    <property type="term" value="F:UDP-2,3-diacylglucosamine hydrolase activity"/>
    <property type="evidence" value="ECO:0007669"/>
    <property type="project" value="TreeGrafter"/>
</dbReference>
<comment type="caution">
    <text evidence="4">The sequence shown here is derived from an EMBL/GenBank/DDBJ whole genome shotgun (WGS) entry which is preliminary data.</text>
</comment>
<keyword evidence="2" id="KW-0378">Hydrolase</keyword>
<gene>
    <name evidence="4" type="ORF">GEV02_26330</name>
</gene>